<evidence type="ECO:0000313" key="6">
    <source>
        <dbReference type="EMBL" id="GAB89237.1"/>
    </source>
</evidence>
<accession>K6WAL1</accession>
<evidence type="ECO:0000256" key="3">
    <source>
        <dbReference type="ARBA" id="ARBA00023163"/>
    </source>
</evidence>
<evidence type="ECO:0000256" key="4">
    <source>
        <dbReference type="PROSITE-ProRule" id="PRU00335"/>
    </source>
</evidence>
<sequence length="193" mass="20345">MRSDGERSRNAILDVAADLATVEGLGGLSLARIAGVTGMSKSGVFGLFGSKEDLQLAVVDRARETFIEEVVVPALTAPPGRDRLLALCSGYLDHVARRVFTGGCFFASVASEVSTRPGPVRDRIADEQVAWVSLLADNARHAVEAGELPGDVDPDQLVCELSTMLTGADIAFLLRDDPAVLDGVRAAIEARLA</sequence>
<dbReference type="eggNOG" id="COG1309">
    <property type="taxonomic scope" value="Bacteria"/>
</dbReference>
<keyword evidence="1" id="KW-0805">Transcription regulation</keyword>
<dbReference type="GO" id="GO:0003677">
    <property type="term" value="F:DNA binding"/>
    <property type="evidence" value="ECO:0007669"/>
    <property type="project" value="UniProtKB-UniRule"/>
</dbReference>
<proteinExistence type="predicted"/>
<dbReference type="SUPFAM" id="SSF48498">
    <property type="entry name" value="Tetracyclin repressor-like, C-terminal domain"/>
    <property type="match status" value="1"/>
</dbReference>
<dbReference type="Gene3D" id="1.10.357.10">
    <property type="entry name" value="Tetracycline Repressor, domain 2"/>
    <property type="match status" value="1"/>
</dbReference>
<organism evidence="6 7">
    <name type="scientific">Gordonia rhizosphera NBRC 16068</name>
    <dbReference type="NCBI Taxonomy" id="1108045"/>
    <lineage>
        <taxon>Bacteria</taxon>
        <taxon>Bacillati</taxon>
        <taxon>Actinomycetota</taxon>
        <taxon>Actinomycetes</taxon>
        <taxon>Mycobacteriales</taxon>
        <taxon>Gordoniaceae</taxon>
        <taxon>Gordonia</taxon>
    </lineage>
</organism>
<dbReference type="Pfam" id="PF00440">
    <property type="entry name" value="TetR_N"/>
    <property type="match status" value="1"/>
</dbReference>
<keyword evidence="3" id="KW-0804">Transcription</keyword>
<dbReference type="InterPro" id="IPR009057">
    <property type="entry name" value="Homeodomain-like_sf"/>
</dbReference>
<evidence type="ECO:0000256" key="2">
    <source>
        <dbReference type="ARBA" id="ARBA00023125"/>
    </source>
</evidence>
<evidence type="ECO:0000256" key="1">
    <source>
        <dbReference type="ARBA" id="ARBA00023015"/>
    </source>
</evidence>
<feature type="DNA-binding region" description="H-T-H motif" evidence="4">
    <location>
        <begin position="29"/>
        <end position="48"/>
    </location>
</feature>
<dbReference type="InterPro" id="IPR011075">
    <property type="entry name" value="TetR_C"/>
</dbReference>
<dbReference type="InterPro" id="IPR001647">
    <property type="entry name" value="HTH_TetR"/>
</dbReference>
<protein>
    <submittedName>
        <fullName evidence="6">Putative TetR family transcriptional regulator</fullName>
    </submittedName>
</protein>
<dbReference type="InterPro" id="IPR036271">
    <property type="entry name" value="Tet_transcr_reg_TetR-rel_C_sf"/>
</dbReference>
<dbReference type="PANTHER" id="PTHR47506">
    <property type="entry name" value="TRANSCRIPTIONAL REGULATORY PROTEIN"/>
    <property type="match status" value="1"/>
</dbReference>
<gene>
    <name evidence="6" type="ORF">GORHZ_055_00200</name>
</gene>
<keyword evidence="2 4" id="KW-0238">DNA-binding</keyword>
<name>K6WAL1_9ACTN</name>
<dbReference type="AlphaFoldDB" id="K6WAL1"/>
<dbReference type="Proteomes" id="UP000008363">
    <property type="component" value="Unassembled WGS sequence"/>
</dbReference>
<evidence type="ECO:0000313" key="7">
    <source>
        <dbReference type="Proteomes" id="UP000008363"/>
    </source>
</evidence>
<dbReference type="PANTHER" id="PTHR47506:SF6">
    <property type="entry name" value="HTH-TYPE TRANSCRIPTIONAL REPRESSOR NEMR"/>
    <property type="match status" value="1"/>
</dbReference>
<feature type="domain" description="HTH tetR-type" evidence="5">
    <location>
        <begin position="6"/>
        <end position="66"/>
    </location>
</feature>
<dbReference type="EMBL" id="BAHC01000055">
    <property type="protein sequence ID" value="GAB89237.1"/>
    <property type="molecule type" value="Genomic_DNA"/>
</dbReference>
<dbReference type="STRING" id="1108045.GORHZ_055_00200"/>
<reference evidence="6 7" key="1">
    <citation type="submission" date="2012-08" db="EMBL/GenBank/DDBJ databases">
        <title>Whole genome shotgun sequence of Gordonia rhizosphera NBRC 16068.</title>
        <authorList>
            <person name="Takarada H."/>
            <person name="Isaki S."/>
            <person name="Hosoyama A."/>
            <person name="Tsuchikane K."/>
            <person name="Katsumata H."/>
            <person name="Baba S."/>
            <person name="Ohji S."/>
            <person name="Yamazaki S."/>
            <person name="Fujita N."/>
        </authorList>
    </citation>
    <scope>NUCLEOTIDE SEQUENCE [LARGE SCALE GENOMIC DNA]</scope>
    <source>
        <strain evidence="6 7">NBRC 16068</strain>
    </source>
</reference>
<comment type="caution">
    <text evidence="6">The sequence shown here is derived from an EMBL/GenBank/DDBJ whole genome shotgun (WGS) entry which is preliminary data.</text>
</comment>
<dbReference type="PROSITE" id="PS50977">
    <property type="entry name" value="HTH_TETR_2"/>
    <property type="match status" value="1"/>
</dbReference>
<dbReference type="Pfam" id="PF16925">
    <property type="entry name" value="TetR_C_13"/>
    <property type="match status" value="1"/>
</dbReference>
<keyword evidence="7" id="KW-1185">Reference proteome</keyword>
<dbReference type="Gene3D" id="1.10.10.60">
    <property type="entry name" value="Homeodomain-like"/>
    <property type="match status" value="1"/>
</dbReference>
<evidence type="ECO:0000259" key="5">
    <source>
        <dbReference type="PROSITE" id="PS50977"/>
    </source>
</evidence>
<dbReference type="SUPFAM" id="SSF46689">
    <property type="entry name" value="Homeodomain-like"/>
    <property type="match status" value="1"/>
</dbReference>